<comment type="caution">
    <text evidence="1">The sequence shown here is derived from an EMBL/GenBank/DDBJ whole genome shotgun (WGS) entry which is preliminary data.</text>
</comment>
<dbReference type="EMBL" id="JYDH01000016">
    <property type="protein sequence ID" value="KRY39719.1"/>
    <property type="molecule type" value="Genomic_DNA"/>
</dbReference>
<accession>A0A0V1BS70</accession>
<evidence type="ECO:0000313" key="1">
    <source>
        <dbReference type="EMBL" id="KRY39719.1"/>
    </source>
</evidence>
<dbReference type="Proteomes" id="UP000054776">
    <property type="component" value="Unassembled WGS sequence"/>
</dbReference>
<organism evidence="1 2">
    <name type="scientific">Trichinella spiralis</name>
    <name type="common">Trichina worm</name>
    <dbReference type="NCBI Taxonomy" id="6334"/>
    <lineage>
        <taxon>Eukaryota</taxon>
        <taxon>Metazoa</taxon>
        <taxon>Ecdysozoa</taxon>
        <taxon>Nematoda</taxon>
        <taxon>Enoplea</taxon>
        <taxon>Dorylaimia</taxon>
        <taxon>Trichinellida</taxon>
        <taxon>Trichinellidae</taxon>
        <taxon>Trichinella</taxon>
    </lineage>
</organism>
<reference evidence="1 2" key="1">
    <citation type="submission" date="2015-01" db="EMBL/GenBank/DDBJ databases">
        <title>Evolution of Trichinella species and genotypes.</title>
        <authorList>
            <person name="Korhonen P.K."/>
            <person name="Edoardo P."/>
            <person name="Giuseppe L.R."/>
            <person name="Gasser R.B."/>
        </authorList>
    </citation>
    <scope>NUCLEOTIDE SEQUENCE [LARGE SCALE GENOMIC DNA]</scope>
    <source>
        <strain evidence="1">ISS3</strain>
    </source>
</reference>
<proteinExistence type="predicted"/>
<dbReference type="AlphaFoldDB" id="A0A0V1BS70"/>
<sequence>MQGICWYNRVLTNVLQYEYGIRYSEAAKCANYATQSLKQTACGFEWLNVLSAECHRHSSPSNYHKVALLTCKHGCLSSLDYDFAAQETLNSMSSSCSEVNSSSKH</sequence>
<protein>
    <submittedName>
        <fullName evidence="1">Uncharacterized protein</fullName>
    </submittedName>
</protein>
<gene>
    <name evidence="1" type="ORF">T01_4149</name>
</gene>
<keyword evidence="2" id="KW-1185">Reference proteome</keyword>
<evidence type="ECO:0000313" key="2">
    <source>
        <dbReference type="Proteomes" id="UP000054776"/>
    </source>
</evidence>
<dbReference type="InParanoid" id="A0A0V1BS70"/>
<name>A0A0V1BS70_TRISP</name>